<dbReference type="InterPro" id="IPR040911">
    <property type="entry name" value="Exostosin_GT47"/>
</dbReference>
<name>A0A2P5AN73_TREOI</name>
<keyword evidence="3" id="KW-0808">Transferase</keyword>
<evidence type="ECO:0000259" key="8">
    <source>
        <dbReference type="Pfam" id="PF03016"/>
    </source>
</evidence>
<keyword evidence="10" id="KW-1185">Reference proteome</keyword>
<keyword evidence="7" id="KW-1133">Transmembrane helix</keyword>
<accession>A0A2P5AN73</accession>
<keyword evidence="4" id="KW-0735">Signal-anchor</keyword>
<evidence type="ECO:0000256" key="6">
    <source>
        <dbReference type="SAM" id="MobiDB-lite"/>
    </source>
</evidence>
<feature type="compositionally biased region" description="Low complexity" evidence="6">
    <location>
        <begin position="42"/>
        <end position="60"/>
    </location>
</feature>
<evidence type="ECO:0000256" key="2">
    <source>
        <dbReference type="ARBA" id="ARBA00010271"/>
    </source>
</evidence>
<comment type="similarity">
    <text evidence="2">Belongs to the glycosyltransferase 47 family.</text>
</comment>
<evidence type="ECO:0000256" key="4">
    <source>
        <dbReference type="ARBA" id="ARBA00022968"/>
    </source>
</evidence>
<evidence type="ECO:0000313" key="10">
    <source>
        <dbReference type="Proteomes" id="UP000237000"/>
    </source>
</evidence>
<evidence type="ECO:0000256" key="5">
    <source>
        <dbReference type="ARBA" id="ARBA00023034"/>
    </source>
</evidence>
<dbReference type="AlphaFoldDB" id="A0A2P5AN73"/>
<dbReference type="OrthoDB" id="1709134at2759"/>
<dbReference type="GO" id="GO:0016757">
    <property type="term" value="F:glycosyltransferase activity"/>
    <property type="evidence" value="ECO:0007669"/>
    <property type="project" value="UniProtKB-KW"/>
</dbReference>
<keyword evidence="5" id="KW-0333">Golgi apparatus</keyword>
<feature type="transmembrane region" description="Helical" evidence="7">
    <location>
        <begin position="12"/>
        <end position="31"/>
    </location>
</feature>
<evidence type="ECO:0000256" key="1">
    <source>
        <dbReference type="ARBA" id="ARBA00004323"/>
    </source>
</evidence>
<dbReference type="Proteomes" id="UP000237000">
    <property type="component" value="Unassembled WGS sequence"/>
</dbReference>
<dbReference type="PANTHER" id="PTHR11062">
    <property type="entry name" value="EXOSTOSIN HEPARAN SULFATE GLYCOSYLTRANSFERASE -RELATED"/>
    <property type="match status" value="1"/>
</dbReference>
<organism evidence="9 10">
    <name type="scientific">Trema orientale</name>
    <name type="common">Charcoal tree</name>
    <name type="synonym">Celtis orientalis</name>
    <dbReference type="NCBI Taxonomy" id="63057"/>
    <lineage>
        <taxon>Eukaryota</taxon>
        <taxon>Viridiplantae</taxon>
        <taxon>Streptophyta</taxon>
        <taxon>Embryophyta</taxon>
        <taxon>Tracheophyta</taxon>
        <taxon>Spermatophyta</taxon>
        <taxon>Magnoliopsida</taxon>
        <taxon>eudicotyledons</taxon>
        <taxon>Gunneridae</taxon>
        <taxon>Pentapetalae</taxon>
        <taxon>rosids</taxon>
        <taxon>fabids</taxon>
        <taxon>Rosales</taxon>
        <taxon>Cannabaceae</taxon>
        <taxon>Trema</taxon>
    </lineage>
</organism>
<gene>
    <name evidence="9" type="ORF">TorRG33x02_346450</name>
</gene>
<evidence type="ECO:0000256" key="7">
    <source>
        <dbReference type="SAM" id="Phobius"/>
    </source>
</evidence>
<reference evidence="10" key="1">
    <citation type="submission" date="2016-06" db="EMBL/GenBank/DDBJ databases">
        <title>Parallel loss of symbiosis genes in relatives of nitrogen-fixing non-legume Parasponia.</title>
        <authorList>
            <person name="Van Velzen R."/>
            <person name="Holmer R."/>
            <person name="Bu F."/>
            <person name="Rutten L."/>
            <person name="Van Zeijl A."/>
            <person name="Liu W."/>
            <person name="Santuari L."/>
            <person name="Cao Q."/>
            <person name="Sharma T."/>
            <person name="Shen D."/>
            <person name="Roswanjaya Y."/>
            <person name="Wardhani T."/>
            <person name="Kalhor M.S."/>
            <person name="Jansen J."/>
            <person name="Van den Hoogen J."/>
            <person name="Gungor B."/>
            <person name="Hartog M."/>
            <person name="Hontelez J."/>
            <person name="Verver J."/>
            <person name="Yang W.-C."/>
            <person name="Schijlen E."/>
            <person name="Repin R."/>
            <person name="Schilthuizen M."/>
            <person name="Schranz E."/>
            <person name="Heidstra R."/>
            <person name="Miyata K."/>
            <person name="Fedorova E."/>
            <person name="Kohlen W."/>
            <person name="Bisseling T."/>
            <person name="Smit S."/>
            <person name="Geurts R."/>
        </authorList>
    </citation>
    <scope>NUCLEOTIDE SEQUENCE [LARGE SCALE GENOMIC DNA]</scope>
    <source>
        <strain evidence="10">cv. RG33-2</strain>
    </source>
</reference>
<feature type="domain" description="Exostosin GT47" evidence="8">
    <location>
        <begin position="154"/>
        <end position="286"/>
    </location>
</feature>
<evidence type="ECO:0000256" key="3">
    <source>
        <dbReference type="ARBA" id="ARBA00022676"/>
    </source>
</evidence>
<sequence>MALTTFKFGSPYLLSSAFLVLFLVVIYFSPFNQTHFTLNHHSSSSSSSSSSTTTSTSTTTPSGPVASVKNDTVLDDNPPPVLGDLDDEPMIAPASSAPNHMDTNDQDHVNYKRSSVERIEEDLARAREAIRKAILTKNCTSDTEENYIPRGDIYRNPYAFRQSHIEMVKRFKIWPYREGDIPLFHNGPMTYIYSIEGQFIDEMDTSGKSPFLARHPDEAHAFFVPVSVKRMADFLYERTRSHLFHGRIVRVVTDYINVVAQRYPYWNRSHGADHFMVSCHDWEKKRSLEIQ</sequence>
<dbReference type="InterPro" id="IPR004263">
    <property type="entry name" value="Exostosin"/>
</dbReference>
<evidence type="ECO:0000313" key="9">
    <source>
        <dbReference type="EMBL" id="PON37901.1"/>
    </source>
</evidence>
<protein>
    <submittedName>
        <fullName evidence="9">Exostosin-like</fullName>
    </submittedName>
</protein>
<comment type="caution">
    <text evidence="9">The sequence shown here is derived from an EMBL/GenBank/DDBJ whole genome shotgun (WGS) entry which is preliminary data.</text>
</comment>
<dbReference type="InParanoid" id="A0A2P5AN73"/>
<comment type="subcellular location">
    <subcellularLocation>
        <location evidence="1">Golgi apparatus membrane</location>
        <topology evidence="1">Single-pass type II membrane protein</topology>
    </subcellularLocation>
</comment>
<dbReference type="EMBL" id="JXTC01000772">
    <property type="protein sequence ID" value="PON37901.1"/>
    <property type="molecule type" value="Genomic_DNA"/>
</dbReference>
<keyword evidence="7" id="KW-0472">Membrane</keyword>
<dbReference type="STRING" id="63057.A0A2P5AN73"/>
<proteinExistence type="inferred from homology"/>
<dbReference type="Pfam" id="PF03016">
    <property type="entry name" value="Exostosin_GT47"/>
    <property type="match status" value="1"/>
</dbReference>
<keyword evidence="7" id="KW-0812">Transmembrane</keyword>
<dbReference type="GO" id="GO:0000139">
    <property type="term" value="C:Golgi membrane"/>
    <property type="evidence" value="ECO:0007669"/>
    <property type="project" value="UniProtKB-SubCell"/>
</dbReference>
<feature type="region of interest" description="Disordered" evidence="6">
    <location>
        <begin position="39"/>
        <end position="108"/>
    </location>
</feature>
<keyword evidence="3" id="KW-0328">Glycosyltransferase</keyword>
<dbReference type="PANTHER" id="PTHR11062:SF267">
    <property type="entry name" value="EXOSTOSIN FAMILY PROTEIN"/>
    <property type="match status" value="1"/>
</dbReference>